<accession>A0A1I7ZBK2</accession>
<protein>
    <submittedName>
        <fullName evidence="2">Kinesin motor domain-containing protein</fullName>
    </submittedName>
</protein>
<proteinExistence type="predicted"/>
<keyword evidence="1" id="KW-1185">Reference proteome</keyword>
<reference evidence="2" key="1">
    <citation type="submission" date="2016-11" db="UniProtKB">
        <authorList>
            <consortium name="WormBaseParasite"/>
        </authorList>
    </citation>
    <scope>IDENTIFICATION</scope>
</reference>
<evidence type="ECO:0000313" key="1">
    <source>
        <dbReference type="Proteomes" id="UP000095287"/>
    </source>
</evidence>
<dbReference type="AlphaFoldDB" id="A0A1I7ZBK2"/>
<evidence type="ECO:0000313" key="2">
    <source>
        <dbReference type="WBParaSite" id="L893_g24521.t1"/>
    </source>
</evidence>
<dbReference type="Proteomes" id="UP000095287">
    <property type="component" value="Unplaced"/>
</dbReference>
<dbReference type="WBParaSite" id="L893_g24521.t1">
    <property type="protein sequence ID" value="L893_g24521.t1"/>
    <property type="gene ID" value="L893_g24521"/>
</dbReference>
<organism evidence="1 2">
    <name type="scientific">Steinernema glaseri</name>
    <dbReference type="NCBI Taxonomy" id="37863"/>
    <lineage>
        <taxon>Eukaryota</taxon>
        <taxon>Metazoa</taxon>
        <taxon>Ecdysozoa</taxon>
        <taxon>Nematoda</taxon>
        <taxon>Chromadorea</taxon>
        <taxon>Rhabditida</taxon>
        <taxon>Tylenchina</taxon>
        <taxon>Panagrolaimomorpha</taxon>
        <taxon>Strongyloidoidea</taxon>
        <taxon>Steinernematidae</taxon>
        <taxon>Steinernema</taxon>
    </lineage>
</organism>
<name>A0A1I7ZBK2_9BILA</name>
<sequence length="73" mass="8574">MTAVSCKERKCFVIKMRPSHEKKVRGWDANALTILERNTPAALDSYEDRADALQQRLRLLIKCRSIFHEQWSL</sequence>